<comment type="caution">
    <text evidence="2">The sequence shown here is derived from an EMBL/GenBank/DDBJ whole genome shotgun (WGS) entry which is preliminary data.</text>
</comment>
<dbReference type="InterPro" id="IPR032380">
    <property type="entry name" value="PNKP_ligase_dom"/>
</dbReference>
<gene>
    <name evidence="2" type="ORF">AAFH49_04615</name>
</gene>
<reference evidence="2 3" key="1">
    <citation type="journal article" date="2018" name="Arch. Microbiol.">
        <title>Hymenobacter segetis sp. nov., isolated from soil.</title>
        <authorList>
            <person name="Ten L.N."/>
            <person name="Lim S.J."/>
            <person name="Kim B.O."/>
            <person name="Kang I.K."/>
            <person name="Jung H.Y."/>
        </authorList>
    </citation>
    <scope>NUCLEOTIDE SEQUENCE [LARGE SCALE GENOMIC DNA]</scope>
    <source>
        <strain evidence="2 3">S7-3-11</strain>
    </source>
</reference>
<dbReference type="EMBL" id="JBCEVZ010000007">
    <property type="protein sequence ID" value="MEL5993480.1"/>
    <property type="molecule type" value="Genomic_DNA"/>
</dbReference>
<proteinExistence type="predicted"/>
<dbReference type="Proteomes" id="UP001479606">
    <property type="component" value="Unassembled WGS sequence"/>
</dbReference>
<keyword evidence="3" id="KW-1185">Reference proteome</keyword>
<evidence type="ECO:0000313" key="2">
    <source>
        <dbReference type="EMBL" id="MEL5993480.1"/>
    </source>
</evidence>
<organism evidence="2 3">
    <name type="scientific">Hymenobacter segetis</name>
    <dbReference type="NCBI Taxonomy" id="2025509"/>
    <lineage>
        <taxon>Bacteria</taxon>
        <taxon>Pseudomonadati</taxon>
        <taxon>Bacteroidota</taxon>
        <taxon>Cytophagia</taxon>
        <taxon>Cytophagales</taxon>
        <taxon>Hymenobacteraceae</taxon>
        <taxon>Hymenobacter</taxon>
    </lineage>
</organism>
<name>A0ABU9LS28_9BACT</name>
<dbReference type="RefSeq" id="WP_342296422.1">
    <property type="nucleotide sequence ID" value="NZ_JBCEVZ010000007.1"/>
</dbReference>
<protein>
    <recommendedName>
        <fullName evidence="1">Polynucleotide kinase-phosphatase ligase domain-containing protein</fullName>
    </recommendedName>
</protein>
<evidence type="ECO:0000259" key="1">
    <source>
        <dbReference type="Pfam" id="PF16542"/>
    </source>
</evidence>
<dbReference type="Pfam" id="PF16542">
    <property type="entry name" value="PNKP_ligase"/>
    <property type="match status" value="1"/>
</dbReference>
<evidence type="ECO:0000313" key="3">
    <source>
        <dbReference type="Proteomes" id="UP001479606"/>
    </source>
</evidence>
<feature type="domain" description="Polynucleotide kinase-phosphatase ligase" evidence="1">
    <location>
        <begin position="29"/>
        <end position="78"/>
    </location>
</feature>
<sequence>MNRKPTSPSPTRPCIGRGHGTFGLPNFYTALKCRGRECLRIIYGPDYLLPGHLDRLRQRNVKAKSNLALREFALGVEGELASWPASPCAAYISESSACYRWKTRRWTHGCRTQIIRKALNLEINSQNHTQLHPSS</sequence>
<dbReference type="Gene3D" id="3.30.470.30">
    <property type="entry name" value="DNA ligase/mRNA capping enzyme"/>
    <property type="match status" value="1"/>
</dbReference>
<accession>A0ABU9LS28</accession>